<dbReference type="Proteomes" id="UP000007263">
    <property type="component" value="Segment"/>
</dbReference>
<dbReference type="OrthoDB" id="1253at10239"/>
<reference evidence="1 2" key="1">
    <citation type="submission" date="2010-11" db="EMBL/GenBank/DDBJ databases">
        <title>Complete nucleotide sequence of the bacteriophage EcP1, a new member of the N4-like viruses.</title>
        <authorList>
            <person name="Zhu J."/>
            <person name="Rao X."/>
            <person name="Tan Y."/>
            <person name="Hu Z."/>
            <person name="Xiong K."/>
            <person name="Chen Z."/>
            <person name="Li S."/>
            <person name="Yang J."/>
            <person name="Jin X."/>
            <person name="Chen Y."/>
            <person name="Hu F."/>
        </authorList>
    </citation>
    <scope>NUCLEOTIDE SEQUENCE [LARGE SCALE GENOMIC DNA]</scope>
</reference>
<proteinExistence type="predicted"/>
<dbReference type="GeneID" id="14006845"/>
<evidence type="ECO:0008006" key="3">
    <source>
        <dbReference type="Google" id="ProtNLM"/>
    </source>
</evidence>
<evidence type="ECO:0000313" key="2">
    <source>
        <dbReference type="Proteomes" id="UP000007263"/>
    </source>
</evidence>
<evidence type="ECO:0000313" key="1">
    <source>
        <dbReference type="EMBL" id="ADU79217.1"/>
    </source>
</evidence>
<gene>
    <name evidence="1" type="ORF">EcP1_gp66</name>
</gene>
<dbReference type="EMBL" id="HQ641380">
    <property type="protein sequence ID" value="ADU79217.1"/>
    <property type="molecule type" value="Genomic_DNA"/>
</dbReference>
<dbReference type="Gene3D" id="3.40.50.300">
    <property type="entry name" value="P-loop containing nucleotide triphosphate hydrolases"/>
    <property type="match status" value="1"/>
</dbReference>
<protein>
    <recommendedName>
        <fullName evidence="3">Terminase large subunit</fullName>
    </recommendedName>
</protein>
<name>E9NIJ1_9CAUD</name>
<dbReference type="KEGG" id="vg:14006845"/>
<organism evidence="1 2">
    <name type="scientific">Enterobacter phage EcP1</name>
    <dbReference type="NCBI Taxonomy" id="942016"/>
    <lineage>
        <taxon>Viruses</taxon>
        <taxon>Duplodnaviria</taxon>
        <taxon>Heunggongvirae</taxon>
        <taxon>Uroviricota</taxon>
        <taxon>Caudoviricetes</taxon>
        <taxon>Schitoviridae</taxon>
        <taxon>Eceepunavirus</taxon>
        <taxon>Eceepunavirus EcP1</taxon>
    </lineage>
</organism>
<sequence>MPILQPKKKTVDDWLNTVDYAHINERYIPTEFAIEFVSFIKLVNGEEGEENKTPPVHLKMLEGIVDPNPYVANLCARGMAKTTVFAEYLFLYIGVFGDLPNFGSVPGAIYVSDSMDNGVKNLRKNMEHRFHSSDFLLNMIPQYKFTDNYIEFVNQEGNKFGLKMFGAKTGIRGSKIFGKRPVLAVLDDLVSDEDANSKASMATINDTVYKGVLPALSPLKRKVIFNGTPFNKRDILYEAVESGAWVVNVYPLCEKFPCEEKEFKGAWEDRFPYSFVKREYEFALEQGKLAAFYQEYMLRIASDEDKLIQDNEIKWYSRKDLMTNPQNYTFYSTSDFSVGGKQVNDFSVIPVWAYSSQGDWYLVDGWCAKATIDVAFDELFRLVPAYNVQSAGVEVSGQQAGFISLIQREMMLRSIWFQLASSNNSKQPGIRPASDKMTRFLMALPLFKLGKIHFPIEMKDTPLMVEMLEELSMAMVGGFKSKHDDCIDTISMLPLMNPVKPFDGVSYNPNVGTAGRYYTEDSYEDLSSPMDNYLV</sequence>
<dbReference type="RefSeq" id="YP_007003189.1">
    <property type="nucleotide sequence ID" value="NC_019485.1"/>
</dbReference>
<keyword evidence="2" id="KW-1185">Reference proteome</keyword>
<accession>E9NIJ1</accession>
<dbReference type="InterPro" id="IPR027417">
    <property type="entry name" value="P-loop_NTPase"/>
</dbReference>